<accession>A0A9D4EL58</accession>
<keyword evidence="2" id="KW-1185">Reference proteome</keyword>
<dbReference type="Proteomes" id="UP000828390">
    <property type="component" value="Unassembled WGS sequence"/>
</dbReference>
<reference evidence="1" key="2">
    <citation type="submission" date="2020-11" db="EMBL/GenBank/DDBJ databases">
        <authorList>
            <person name="McCartney M.A."/>
            <person name="Auch B."/>
            <person name="Kono T."/>
            <person name="Mallez S."/>
            <person name="Becker A."/>
            <person name="Gohl D.M."/>
            <person name="Silverstein K.A.T."/>
            <person name="Koren S."/>
            <person name="Bechman K.B."/>
            <person name="Herman A."/>
            <person name="Abrahante J.E."/>
            <person name="Garbe J."/>
        </authorList>
    </citation>
    <scope>NUCLEOTIDE SEQUENCE</scope>
    <source>
        <strain evidence="1">Duluth1</strain>
        <tissue evidence="1">Whole animal</tissue>
    </source>
</reference>
<organism evidence="1 2">
    <name type="scientific">Dreissena polymorpha</name>
    <name type="common">Zebra mussel</name>
    <name type="synonym">Mytilus polymorpha</name>
    <dbReference type="NCBI Taxonomy" id="45954"/>
    <lineage>
        <taxon>Eukaryota</taxon>
        <taxon>Metazoa</taxon>
        <taxon>Spiralia</taxon>
        <taxon>Lophotrochozoa</taxon>
        <taxon>Mollusca</taxon>
        <taxon>Bivalvia</taxon>
        <taxon>Autobranchia</taxon>
        <taxon>Heteroconchia</taxon>
        <taxon>Euheterodonta</taxon>
        <taxon>Imparidentia</taxon>
        <taxon>Neoheterodontei</taxon>
        <taxon>Myida</taxon>
        <taxon>Dreissenoidea</taxon>
        <taxon>Dreissenidae</taxon>
        <taxon>Dreissena</taxon>
    </lineage>
</organism>
<dbReference type="AlphaFoldDB" id="A0A9D4EL58"/>
<dbReference type="EMBL" id="JAIWYP010000008">
    <property type="protein sequence ID" value="KAH3781636.1"/>
    <property type="molecule type" value="Genomic_DNA"/>
</dbReference>
<sequence>MRELGHDQTEEDWTRWVEKWSKLSTEDFLRSETYSRPDKLKLQPWPEIAIDGYKVQ</sequence>
<reference evidence="1" key="1">
    <citation type="journal article" date="2019" name="bioRxiv">
        <title>The Genome of the Zebra Mussel, Dreissena polymorpha: A Resource for Invasive Species Research.</title>
        <authorList>
            <person name="McCartney M.A."/>
            <person name="Auch B."/>
            <person name="Kono T."/>
            <person name="Mallez S."/>
            <person name="Zhang Y."/>
            <person name="Obille A."/>
            <person name="Becker A."/>
            <person name="Abrahante J.E."/>
            <person name="Garbe J."/>
            <person name="Badalamenti J.P."/>
            <person name="Herman A."/>
            <person name="Mangelson H."/>
            <person name="Liachko I."/>
            <person name="Sullivan S."/>
            <person name="Sone E.D."/>
            <person name="Koren S."/>
            <person name="Silverstein K.A.T."/>
            <person name="Beckman K.B."/>
            <person name="Gohl D.M."/>
        </authorList>
    </citation>
    <scope>NUCLEOTIDE SEQUENCE</scope>
    <source>
        <strain evidence="1">Duluth1</strain>
        <tissue evidence="1">Whole animal</tissue>
    </source>
</reference>
<protein>
    <submittedName>
        <fullName evidence="1">Uncharacterized protein</fullName>
    </submittedName>
</protein>
<proteinExistence type="predicted"/>
<evidence type="ECO:0000313" key="1">
    <source>
        <dbReference type="EMBL" id="KAH3781636.1"/>
    </source>
</evidence>
<name>A0A9D4EL58_DREPO</name>
<comment type="caution">
    <text evidence="1">The sequence shown here is derived from an EMBL/GenBank/DDBJ whole genome shotgun (WGS) entry which is preliminary data.</text>
</comment>
<evidence type="ECO:0000313" key="2">
    <source>
        <dbReference type="Proteomes" id="UP000828390"/>
    </source>
</evidence>
<gene>
    <name evidence="1" type="ORF">DPMN_159536</name>
</gene>